<keyword evidence="2" id="KW-1185">Reference proteome</keyword>
<protein>
    <submittedName>
        <fullName evidence="1">Uncharacterized protein</fullName>
    </submittedName>
</protein>
<dbReference type="AlphaFoldDB" id="A0A7T8HGZ2"/>
<evidence type="ECO:0000313" key="2">
    <source>
        <dbReference type="Proteomes" id="UP000595437"/>
    </source>
</evidence>
<dbReference type="EMBL" id="CP045896">
    <property type="protein sequence ID" value="QQP49893.1"/>
    <property type="molecule type" value="Genomic_DNA"/>
</dbReference>
<dbReference type="Proteomes" id="UP000595437">
    <property type="component" value="Chromosome 7"/>
</dbReference>
<organism evidence="1 2">
    <name type="scientific">Caligus rogercresseyi</name>
    <name type="common">Sea louse</name>
    <dbReference type="NCBI Taxonomy" id="217165"/>
    <lineage>
        <taxon>Eukaryota</taxon>
        <taxon>Metazoa</taxon>
        <taxon>Ecdysozoa</taxon>
        <taxon>Arthropoda</taxon>
        <taxon>Crustacea</taxon>
        <taxon>Multicrustacea</taxon>
        <taxon>Hexanauplia</taxon>
        <taxon>Copepoda</taxon>
        <taxon>Siphonostomatoida</taxon>
        <taxon>Caligidae</taxon>
        <taxon>Caligus</taxon>
    </lineage>
</organism>
<evidence type="ECO:0000313" key="1">
    <source>
        <dbReference type="EMBL" id="QQP49893.1"/>
    </source>
</evidence>
<reference evidence="2" key="1">
    <citation type="submission" date="2021-01" db="EMBL/GenBank/DDBJ databases">
        <title>Caligus Genome Assembly.</title>
        <authorList>
            <person name="Gallardo-Escarate C."/>
        </authorList>
    </citation>
    <scope>NUCLEOTIDE SEQUENCE [LARGE SCALE GENOMIC DNA]</scope>
</reference>
<proteinExistence type="predicted"/>
<gene>
    <name evidence="1" type="ORF">FKW44_010713</name>
</gene>
<sequence>MCLGVVASDGQKMHPTFSSLRESRHCRLLQGPEIHCAALAQVYIPLRQLHMDPGWRTVPHLQESPGFLSCQHGRFLARRHVAKFESGFKPTRLFCLERLGESCLQDISRKFDVATASHCRGLGQLDRGVYQEELRQRPTSCRGRHRQQRRSH</sequence>
<name>A0A7T8HGZ2_CALRO</name>
<accession>A0A7T8HGZ2</accession>